<comment type="subcellular location">
    <subcellularLocation>
        <location evidence="1">Cell membrane</location>
        <topology evidence="1">Multi-pass membrane protein</topology>
    </subcellularLocation>
</comment>
<feature type="domain" description="ABC transmembrane type-1" evidence="8">
    <location>
        <begin position="318"/>
        <end position="503"/>
    </location>
</feature>
<dbReference type="PROSITE" id="PS50928">
    <property type="entry name" value="ABC_TM1"/>
    <property type="match status" value="2"/>
</dbReference>
<dbReference type="SUPFAM" id="SSF161098">
    <property type="entry name" value="MetI-like"/>
    <property type="match status" value="2"/>
</dbReference>
<gene>
    <name evidence="9" type="ORF">FN976_09100</name>
</gene>
<keyword evidence="5 7" id="KW-1133">Transmembrane helix</keyword>
<feature type="transmembrane region" description="Helical" evidence="7">
    <location>
        <begin position="262"/>
        <end position="295"/>
    </location>
</feature>
<evidence type="ECO:0000256" key="4">
    <source>
        <dbReference type="ARBA" id="ARBA00022692"/>
    </source>
</evidence>
<evidence type="ECO:0000256" key="2">
    <source>
        <dbReference type="ARBA" id="ARBA00022448"/>
    </source>
</evidence>
<keyword evidence="3" id="KW-1003">Cell membrane</keyword>
<feature type="transmembrane region" description="Helical" evidence="7">
    <location>
        <begin position="315"/>
        <end position="342"/>
    </location>
</feature>
<feature type="transmembrane region" description="Helical" evidence="7">
    <location>
        <begin position="435"/>
        <end position="456"/>
    </location>
</feature>
<dbReference type="PANTHER" id="PTHR30183">
    <property type="entry name" value="MOLYBDENUM TRANSPORT SYSTEM PERMEASE PROTEIN MODB"/>
    <property type="match status" value="1"/>
</dbReference>
<feature type="transmembrane region" description="Helical" evidence="7">
    <location>
        <begin position="21"/>
        <end position="44"/>
    </location>
</feature>
<accession>A0A562ZT70</accession>
<feature type="transmembrane region" description="Helical" evidence="7">
    <location>
        <begin position="216"/>
        <end position="241"/>
    </location>
</feature>
<proteinExistence type="predicted"/>
<feature type="transmembrane region" description="Helical" evidence="7">
    <location>
        <begin position="64"/>
        <end position="86"/>
    </location>
</feature>
<dbReference type="Gene3D" id="1.10.3720.10">
    <property type="entry name" value="MetI-like"/>
    <property type="match status" value="2"/>
</dbReference>
<evidence type="ECO:0000256" key="7">
    <source>
        <dbReference type="SAM" id="Phobius"/>
    </source>
</evidence>
<dbReference type="InterPro" id="IPR000515">
    <property type="entry name" value="MetI-like"/>
</dbReference>
<keyword evidence="4 7" id="KW-0812">Transmembrane</keyword>
<evidence type="ECO:0000256" key="5">
    <source>
        <dbReference type="ARBA" id="ARBA00022989"/>
    </source>
</evidence>
<feature type="transmembrane region" description="Helical" evidence="7">
    <location>
        <begin position="354"/>
        <end position="374"/>
    </location>
</feature>
<dbReference type="InterPro" id="IPR035906">
    <property type="entry name" value="MetI-like_sf"/>
</dbReference>
<feature type="transmembrane region" description="Helical" evidence="7">
    <location>
        <begin position="172"/>
        <end position="196"/>
    </location>
</feature>
<dbReference type="AlphaFoldDB" id="A0A562ZT70"/>
<feature type="domain" description="ABC transmembrane type-1" evidence="8">
    <location>
        <begin position="18"/>
        <end position="238"/>
    </location>
</feature>
<evidence type="ECO:0000313" key="9">
    <source>
        <dbReference type="EMBL" id="TWO71802.1"/>
    </source>
</evidence>
<evidence type="ECO:0000256" key="6">
    <source>
        <dbReference type="ARBA" id="ARBA00023136"/>
    </source>
</evidence>
<dbReference type="PANTHER" id="PTHR30183:SF6">
    <property type="entry name" value="INNER MEMBRANE ABC TRANSPORTER PERMEASE PROTEIN YNJC"/>
    <property type="match status" value="1"/>
</dbReference>
<keyword evidence="2" id="KW-0813">Transport</keyword>
<comment type="caution">
    <text evidence="9">The sequence shown here is derived from an EMBL/GenBank/DDBJ whole genome shotgun (WGS) entry which is preliminary data.</text>
</comment>
<evidence type="ECO:0000256" key="1">
    <source>
        <dbReference type="ARBA" id="ARBA00004651"/>
    </source>
</evidence>
<dbReference type="OrthoDB" id="7852521at2"/>
<evidence type="ECO:0000259" key="8">
    <source>
        <dbReference type="PROSITE" id="PS50928"/>
    </source>
</evidence>
<name>A0A562ZT70_9BURK</name>
<dbReference type="Proteomes" id="UP000318199">
    <property type="component" value="Unassembled WGS sequence"/>
</dbReference>
<protein>
    <submittedName>
        <fullName evidence="9">ABC transporter permease</fullName>
    </submittedName>
</protein>
<keyword evidence="10" id="KW-1185">Reference proteome</keyword>
<dbReference type="GO" id="GO:0055085">
    <property type="term" value="P:transmembrane transport"/>
    <property type="evidence" value="ECO:0007669"/>
    <property type="project" value="InterPro"/>
</dbReference>
<reference evidence="9 10" key="1">
    <citation type="submission" date="2019-07" db="EMBL/GenBank/DDBJ databases">
        <title>Caenimonas sedimenti sp. nov., isolated from activated sludge.</title>
        <authorList>
            <person name="Xu J."/>
        </authorList>
    </citation>
    <scope>NUCLEOTIDE SEQUENCE [LARGE SCALE GENOMIC DNA]</scope>
    <source>
        <strain evidence="9 10">HX-9-20</strain>
    </source>
</reference>
<keyword evidence="6 7" id="KW-0472">Membrane</keyword>
<sequence length="516" mass="55629">MAAFDAAAWRALLAEPQLPRALLYSLATGLIATVLSVVATAWILSHSFGTPGWGLVTRMLAPMLAMPHAAFAIGLAFLLSPSGWILRALSPWATGFTQPPDWPTSHDPWGVGLVLALVGKEIPFLLWTAASQLQRADTGAHWARELDLARTMGYARRTAWWRVVWPQLWPRLAAPVLAVGAYSMTVVDVALVIGPASPPTAAVLAWQWLLDADPAVNAQGAAGAWLLALMAAVAAGAAWASRNWPRRRSTWTDGRRGAPDGRLAIALLPVAALVLAYALSMAVLTVGSVAGVWPFPRLWPQLLSLEGWRSVFASTSTLTTTLGLAAASSLAAMAWGVAWLETAPPAWDARLRRIAYLPLLLPSVLWVVGMHRLALAWHIDGRWLGLWLAHTLAALPYVLIALSPSYLGFDVRYAQLAATFGRGRFAFLLRVKWPLLRAGLASALAVAFAVSVAQYLPTSFIGAGRYATVTTEAVTLSSGGQRSLVAAYAWLQWLLPALMFAGAAWLGRPRRFRERT</sequence>
<evidence type="ECO:0000256" key="3">
    <source>
        <dbReference type="ARBA" id="ARBA00022475"/>
    </source>
</evidence>
<dbReference type="EMBL" id="VOBQ01000006">
    <property type="protein sequence ID" value="TWO71802.1"/>
    <property type="molecule type" value="Genomic_DNA"/>
</dbReference>
<organism evidence="9 10">
    <name type="scientific">Caenimonas sedimenti</name>
    <dbReference type="NCBI Taxonomy" id="2596921"/>
    <lineage>
        <taxon>Bacteria</taxon>
        <taxon>Pseudomonadati</taxon>
        <taxon>Pseudomonadota</taxon>
        <taxon>Betaproteobacteria</taxon>
        <taxon>Burkholderiales</taxon>
        <taxon>Comamonadaceae</taxon>
        <taxon>Caenimonas</taxon>
    </lineage>
</organism>
<feature type="transmembrane region" description="Helical" evidence="7">
    <location>
        <begin position="485"/>
        <end position="506"/>
    </location>
</feature>
<dbReference type="CDD" id="cd06261">
    <property type="entry name" value="TM_PBP2"/>
    <property type="match status" value="2"/>
</dbReference>
<evidence type="ECO:0000313" key="10">
    <source>
        <dbReference type="Proteomes" id="UP000318199"/>
    </source>
</evidence>
<feature type="transmembrane region" description="Helical" evidence="7">
    <location>
        <begin position="394"/>
        <end position="414"/>
    </location>
</feature>
<dbReference type="GO" id="GO:0005886">
    <property type="term" value="C:plasma membrane"/>
    <property type="evidence" value="ECO:0007669"/>
    <property type="project" value="UniProtKB-SubCell"/>
</dbReference>